<dbReference type="InterPro" id="IPR002347">
    <property type="entry name" value="SDR_fam"/>
</dbReference>
<dbReference type="InterPro" id="IPR020904">
    <property type="entry name" value="Sc_DH/Rdtase_CS"/>
</dbReference>
<gene>
    <name evidence="4" type="ORF">CJ192_00540</name>
</gene>
<comment type="similarity">
    <text evidence="1 3">Belongs to the short-chain dehydrogenases/reductases (SDR) family.</text>
</comment>
<evidence type="ECO:0000313" key="4">
    <source>
        <dbReference type="EMBL" id="PMC82711.1"/>
    </source>
</evidence>
<dbReference type="InterPro" id="IPR050259">
    <property type="entry name" value="SDR"/>
</dbReference>
<dbReference type="PANTHER" id="PTHR42879:SF2">
    <property type="entry name" value="3-OXOACYL-[ACYL-CARRIER-PROTEIN] REDUCTASE FABG"/>
    <property type="match status" value="1"/>
</dbReference>
<dbReference type="PRINTS" id="PR00081">
    <property type="entry name" value="GDHRDH"/>
</dbReference>
<dbReference type="FunFam" id="3.40.50.720:FF:000173">
    <property type="entry name" value="3-oxoacyl-[acyl-carrier protein] reductase"/>
    <property type="match status" value="1"/>
</dbReference>
<organism evidence="4 5">
    <name type="scientific">Anaerococcus hydrogenalis</name>
    <dbReference type="NCBI Taxonomy" id="33029"/>
    <lineage>
        <taxon>Bacteria</taxon>
        <taxon>Bacillati</taxon>
        <taxon>Bacillota</taxon>
        <taxon>Tissierellia</taxon>
        <taxon>Tissierellales</taxon>
        <taxon>Peptoniphilaceae</taxon>
        <taxon>Anaerococcus</taxon>
    </lineage>
</organism>
<dbReference type="Proteomes" id="UP000235658">
    <property type="component" value="Unassembled WGS sequence"/>
</dbReference>
<protein>
    <submittedName>
        <fullName evidence="4">3-oxoacyl-ACP reductase</fullName>
    </submittedName>
</protein>
<dbReference type="GO" id="GO:0016491">
    <property type="term" value="F:oxidoreductase activity"/>
    <property type="evidence" value="ECO:0007669"/>
    <property type="project" value="UniProtKB-KW"/>
</dbReference>
<comment type="caution">
    <text evidence="4">The sequence shown here is derived from an EMBL/GenBank/DDBJ whole genome shotgun (WGS) entry which is preliminary data.</text>
</comment>
<dbReference type="InterPro" id="IPR036291">
    <property type="entry name" value="NAD(P)-bd_dom_sf"/>
</dbReference>
<evidence type="ECO:0000256" key="2">
    <source>
        <dbReference type="ARBA" id="ARBA00023002"/>
    </source>
</evidence>
<reference evidence="4 5" key="1">
    <citation type="submission" date="2017-09" db="EMBL/GenBank/DDBJ databases">
        <title>Bacterial strain isolated from the female urinary microbiota.</title>
        <authorList>
            <person name="Thomas-White K."/>
            <person name="Kumar N."/>
            <person name="Forster S."/>
            <person name="Putonti C."/>
            <person name="Lawley T."/>
            <person name="Wolfe A.J."/>
        </authorList>
    </citation>
    <scope>NUCLEOTIDE SEQUENCE [LARGE SCALE GENOMIC DNA]</scope>
    <source>
        <strain evidence="4 5">UMB0204</strain>
    </source>
</reference>
<dbReference type="Pfam" id="PF00106">
    <property type="entry name" value="adh_short"/>
    <property type="match status" value="1"/>
</dbReference>
<evidence type="ECO:0000256" key="3">
    <source>
        <dbReference type="RuleBase" id="RU000363"/>
    </source>
</evidence>
<name>A0A2N6ULK2_9FIRM</name>
<dbReference type="PRINTS" id="PR00080">
    <property type="entry name" value="SDRFAMILY"/>
</dbReference>
<dbReference type="EMBL" id="PNHP01000001">
    <property type="protein sequence ID" value="PMC82711.1"/>
    <property type="molecule type" value="Genomic_DNA"/>
</dbReference>
<sequence length="242" mass="26773">MKTVLITGSSRGIGEAIAKKLNKSYNLVLTYNKNKDKALNLLGDLRKENPNVIAVKCDVKNEEDVNNLFDLAEKNFSHVDILINNAGISYFGLLQDMDFSSWNEIINTNLSSIFLTSKRAIPNMVSQKSGVIINMSSIWGNFGASFEVAYSASKGGINSFTKALSKELLPSNIRVNAISPGIVDTDMTEFDLSDDDKRDLKEDLIEKRFAKSEEIANLVEFLISEKGSYITGSIFDINGGFY</sequence>
<dbReference type="PROSITE" id="PS00061">
    <property type="entry name" value="ADH_SHORT"/>
    <property type="match status" value="1"/>
</dbReference>
<keyword evidence="2" id="KW-0560">Oxidoreductase</keyword>
<evidence type="ECO:0000313" key="5">
    <source>
        <dbReference type="Proteomes" id="UP000235658"/>
    </source>
</evidence>
<dbReference type="GeneID" id="84577664"/>
<evidence type="ECO:0000256" key="1">
    <source>
        <dbReference type="ARBA" id="ARBA00006484"/>
    </source>
</evidence>
<dbReference type="Gene3D" id="3.40.50.720">
    <property type="entry name" value="NAD(P)-binding Rossmann-like Domain"/>
    <property type="match status" value="1"/>
</dbReference>
<dbReference type="AlphaFoldDB" id="A0A2N6ULK2"/>
<dbReference type="NCBIfam" id="NF009466">
    <property type="entry name" value="PRK12826.1-2"/>
    <property type="match status" value="1"/>
</dbReference>
<dbReference type="SUPFAM" id="SSF51735">
    <property type="entry name" value="NAD(P)-binding Rossmann-fold domains"/>
    <property type="match status" value="1"/>
</dbReference>
<dbReference type="RefSeq" id="WP_102197706.1">
    <property type="nucleotide sequence ID" value="NZ_CAUPDS010000005.1"/>
</dbReference>
<dbReference type="CDD" id="cd05233">
    <property type="entry name" value="SDR_c"/>
    <property type="match status" value="1"/>
</dbReference>
<proteinExistence type="inferred from homology"/>
<accession>A0A2N6ULK2</accession>
<dbReference type="GO" id="GO:0032787">
    <property type="term" value="P:monocarboxylic acid metabolic process"/>
    <property type="evidence" value="ECO:0007669"/>
    <property type="project" value="UniProtKB-ARBA"/>
</dbReference>
<dbReference type="NCBIfam" id="NF047420">
    <property type="entry name" value="EF_P_mod_YmfI"/>
    <property type="match status" value="1"/>
</dbReference>
<dbReference type="PANTHER" id="PTHR42879">
    <property type="entry name" value="3-OXOACYL-(ACYL-CARRIER-PROTEIN) REDUCTASE"/>
    <property type="match status" value="1"/>
</dbReference>